<dbReference type="InterPro" id="IPR001202">
    <property type="entry name" value="WW_dom"/>
</dbReference>
<dbReference type="Gene3D" id="1.10.1520.10">
    <property type="entry name" value="Ribonuclease III domain"/>
    <property type="match status" value="1"/>
</dbReference>
<feature type="domain" description="RNase III" evidence="4">
    <location>
        <begin position="97"/>
        <end position="183"/>
    </location>
</feature>
<feature type="compositionally biased region" description="Low complexity" evidence="2">
    <location>
        <begin position="299"/>
        <end position="310"/>
    </location>
</feature>
<dbReference type="GO" id="GO:0006396">
    <property type="term" value="P:RNA processing"/>
    <property type="evidence" value="ECO:0007669"/>
    <property type="project" value="InterPro"/>
</dbReference>
<dbReference type="SMART" id="SM00456">
    <property type="entry name" value="WW"/>
    <property type="match status" value="1"/>
</dbReference>
<dbReference type="PANTHER" id="PTHR10316:SF40">
    <property type="entry name" value="LD27118P"/>
    <property type="match status" value="1"/>
</dbReference>
<dbReference type="STRING" id="745531.A0A0C3S5Q9"/>
<proteinExistence type="predicted"/>
<evidence type="ECO:0000256" key="2">
    <source>
        <dbReference type="SAM" id="MobiDB-lite"/>
    </source>
</evidence>
<dbReference type="InterPro" id="IPR036020">
    <property type="entry name" value="WW_dom_sf"/>
</dbReference>
<dbReference type="PANTHER" id="PTHR10316">
    <property type="entry name" value="MEMBRANE ASSOCIATED GUANYLATE KINASE-RELATED"/>
    <property type="match status" value="1"/>
</dbReference>
<evidence type="ECO:0000259" key="3">
    <source>
        <dbReference type="PROSITE" id="PS50020"/>
    </source>
</evidence>
<dbReference type="OrthoDB" id="416741at2759"/>
<dbReference type="InterPro" id="IPR036389">
    <property type="entry name" value="RNase_III_sf"/>
</dbReference>
<evidence type="ECO:0000313" key="5">
    <source>
        <dbReference type="EMBL" id="KIP11401.1"/>
    </source>
</evidence>
<dbReference type="Pfam" id="PF00636">
    <property type="entry name" value="Ribonuclease_3"/>
    <property type="match status" value="1"/>
</dbReference>
<dbReference type="AlphaFoldDB" id="A0A0C3S5Q9"/>
<dbReference type="PROSITE" id="PS50020">
    <property type="entry name" value="WW_DOMAIN_2"/>
    <property type="match status" value="1"/>
</dbReference>
<dbReference type="SUPFAM" id="SSF69065">
    <property type="entry name" value="RNase III domain-like"/>
    <property type="match status" value="1"/>
</dbReference>
<dbReference type="GO" id="GO:0005737">
    <property type="term" value="C:cytoplasm"/>
    <property type="evidence" value="ECO:0007669"/>
    <property type="project" value="TreeGrafter"/>
</dbReference>
<dbReference type="GO" id="GO:0007165">
    <property type="term" value="P:signal transduction"/>
    <property type="evidence" value="ECO:0007669"/>
    <property type="project" value="TreeGrafter"/>
</dbReference>
<gene>
    <name evidence="5" type="ORF">PHLGIDRAFT_473730</name>
</gene>
<dbReference type="EMBL" id="KN840446">
    <property type="protein sequence ID" value="KIP11401.1"/>
    <property type="molecule type" value="Genomic_DNA"/>
</dbReference>
<evidence type="ECO:0008006" key="7">
    <source>
        <dbReference type="Google" id="ProtNLM"/>
    </source>
</evidence>
<dbReference type="InterPro" id="IPR000999">
    <property type="entry name" value="RNase_III_dom"/>
</dbReference>
<dbReference type="SUPFAM" id="SSF51045">
    <property type="entry name" value="WW domain"/>
    <property type="match status" value="1"/>
</dbReference>
<dbReference type="HOGENOM" id="CLU_585388_0_0_1"/>
<dbReference type="SMART" id="SM00535">
    <property type="entry name" value="RIBOc"/>
    <property type="match status" value="1"/>
</dbReference>
<reference evidence="5 6" key="1">
    <citation type="journal article" date="2014" name="PLoS Genet.">
        <title>Analysis of the Phlebiopsis gigantea genome, transcriptome and secretome provides insight into its pioneer colonization strategies of wood.</title>
        <authorList>
            <person name="Hori C."/>
            <person name="Ishida T."/>
            <person name="Igarashi K."/>
            <person name="Samejima M."/>
            <person name="Suzuki H."/>
            <person name="Master E."/>
            <person name="Ferreira P."/>
            <person name="Ruiz-Duenas F.J."/>
            <person name="Held B."/>
            <person name="Canessa P."/>
            <person name="Larrondo L.F."/>
            <person name="Schmoll M."/>
            <person name="Druzhinina I.S."/>
            <person name="Kubicek C.P."/>
            <person name="Gaskell J.A."/>
            <person name="Kersten P."/>
            <person name="St John F."/>
            <person name="Glasner J."/>
            <person name="Sabat G."/>
            <person name="Splinter BonDurant S."/>
            <person name="Syed K."/>
            <person name="Yadav J."/>
            <person name="Mgbeahuruike A.C."/>
            <person name="Kovalchuk A."/>
            <person name="Asiegbu F.O."/>
            <person name="Lackner G."/>
            <person name="Hoffmeister D."/>
            <person name="Rencoret J."/>
            <person name="Gutierrez A."/>
            <person name="Sun H."/>
            <person name="Lindquist E."/>
            <person name="Barry K."/>
            <person name="Riley R."/>
            <person name="Grigoriev I.V."/>
            <person name="Henrissat B."/>
            <person name="Kues U."/>
            <person name="Berka R.M."/>
            <person name="Martinez A.T."/>
            <person name="Covert S.F."/>
            <person name="Blanchette R.A."/>
            <person name="Cullen D."/>
        </authorList>
    </citation>
    <scope>NUCLEOTIDE SEQUENCE [LARGE SCALE GENOMIC DNA]</scope>
    <source>
        <strain evidence="5 6">11061_1 CR5-6</strain>
    </source>
</reference>
<feature type="region of interest" description="Disordered" evidence="2">
    <location>
        <begin position="361"/>
        <end position="383"/>
    </location>
</feature>
<organism evidence="5 6">
    <name type="scientific">Phlebiopsis gigantea (strain 11061_1 CR5-6)</name>
    <name type="common">White-rot fungus</name>
    <name type="synonym">Peniophora gigantea</name>
    <dbReference type="NCBI Taxonomy" id="745531"/>
    <lineage>
        <taxon>Eukaryota</taxon>
        <taxon>Fungi</taxon>
        <taxon>Dikarya</taxon>
        <taxon>Basidiomycota</taxon>
        <taxon>Agaricomycotina</taxon>
        <taxon>Agaricomycetes</taxon>
        <taxon>Polyporales</taxon>
        <taxon>Phanerochaetaceae</taxon>
        <taxon>Phlebiopsis</taxon>
    </lineage>
</organism>
<dbReference type="Proteomes" id="UP000053257">
    <property type="component" value="Unassembled WGS sequence"/>
</dbReference>
<dbReference type="PROSITE" id="PS50142">
    <property type="entry name" value="RNASE_3_2"/>
    <property type="match status" value="1"/>
</dbReference>
<evidence type="ECO:0000259" key="4">
    <source>
        <dbReference type="PROSITE" id="PS50142"/>
    </source>
</evidence>
<dbReference type="Gene3D" id="2.20.70.10">
    <property type="match status" value="1"/>
</dbReference>
<accession>A0A0C3S5Q9</accession>
<keyword evidence="6" id="KW-1185">Reference proteome</keyword>
<dbReference type="CDD" id="cd00593">
    <property type="entry name" value="RIBOc"/>
    <property type="match status" value="1"/>
</dbReference>
<name>A0A0C3S5Q9_PHLG1</name>
<dbReference type="GO" id="GO:0004525">
    <property type="term" value="F:ribonuclease III activity"/>
    <property type="evidence" value="ECO:0007669"/>
    <property type="project" value="InterPro"/>
</dbReference>
<feature type="domain" description="WW" evidence="3">
    <location>
        <begin position="335"/>
        <end position="367"/>
    </location>
</feature>
<feature type="region of interest" description="Disordered" evidence="2">
    <location>
        <begin position="220"/>
        <end position="335"/>
    </location>
</feature>
<keyword evidence="1" id="KW-0677">Repeat</keyword>
<dbReference type="CDD" id="cd00201">
    <property type="entry name" value="WW"/>
    <property type="match status" value="1"/>
</dbReference>
<evidence type="ECO:0000256" key="1">
    <source>
        <dbReference type="ARBA" id="ARBA00022737"/>
    </source>
</evidence>
<protein>
    <recommendedName>
        <fullName evidence="7">WW domain-containing protein</fullName>
    </recommendedName>
</protein>
<feature type="compositionally biased region" description="Polar residues" evidence="2">
    <location>
        <begin position="241"/>
        <end position="253"/>
    </location>
</feature>
<evidence type="ECO:0000313" key="6">
    <source>
        <dbReference type="Proteomes" id="UP000053257"/>
    </source>
</evidence>
<sequence>MPPGVRVNFLSTVHHASCTIPGLFTSYHSLGSHSSNVRHWHAIIMSNTQRSNAASRDSRLKDAIEKAVYHTIFNHPSFNIDVPKLSLDLWDRVSIITPVNKEENERLEFLGDTLMDSSIAIDLYKAIPDGTPHKYTLLLNVLHANRTFCHLARRMKLENSGHDTKSVGDIFEVIIGAYYTEKGFGAVHAWASRVYEVLIHEASIAFDDCLREYNTLSAAAEDPTGSPRKGKGKPARRMSGAQRTPSFPTSASQPRPGPSTLGRQRPSYSTATLADPSTPRVPATSSRPDVSDHTHGYIPTSTRPTVPSSPNDSSRHSEHTALRNPPRPLSDDDEAPLPEFWEKRLYDGKVLFVNHTTKTTTWEDPRHTHGPLLSDSEDGGDPDSSWRARLMTGDSYPSHDYDLAAMIASSEGGIEPFPELLVDGYEYDDRDSPRLTILPDFWEELQGQDGWTYYIDHANSKFMRKGY</sequence>